<protein>
    <submittedName>
        <fullName evidence="2">Uncharacterized protein</fullName>
    </submittedName>
</protein>
<dbReference type="AlphaFoldDB" id="A0A914BZA4"/>
<dbReference type="Proteomes" id="UP000887540">
    <property type="component" value="Unplaced"/>
</dbReference>
<organism evidence="1 2">
    <name type="scientific">Acrobeloides nanus</name>
    <dbReference type="NCBI Taxonomy" id="290746"/>
    <lineage>
        <taxon>Eukaryota</taxon>
        <taxon>Metazoa</taxon>
        <taxon>Ecdysozoa</taxon>
        <taxon>Nematoda</taxon>
        <taxon>Chromadorea</taxon>
        <taxon>Rhabditida</taxon>
        <taxon>Tylenchina</taxon>
        <taxon>Cephalobomorpha</taxon>
        <taxon>Cephaloboidea</taxon>
        <taxon>Cephalobidae</taxon>
        <taxon>Acrobeloides</taxon>
    </lineage>
</organism>
<proteinExistence type="predicted"/>
<evidence type="ECO:0000313" key="2">
    <source>
        <dbReference type="WBParaSite" id="ACRNAN_Path_1350.g5306.t1"/>
    </source>
</evidence>
<reference evidence="2" key="1">
    <citation type="submission" date="2022-11" db="UniProtKB">
        <authorList>
            <consortium name="WormBaseParasite"/>
        </authorList>
    </citation>
    <scope>IDENTIFICATION</scope>
</reference>
<accession>A0A914BZA4</accession>
<name>A0A914BZA4_9BILA</name>
<keyword evidence="1" id="KW-1185">Reference proteome</keyword>
<evidence type="ECO:0000313" key="1">
    <source>
        <dbReference type="Proteomes" id="UP000887540"/>
    </source>
</evidence>
<sequence length="82" mass="9367">MTPSHNFVNGTTATTSNSDLKISVQEEMANFLGKNVKNTYFLLEQQGHQRQAAEFRKQIHDLIFNYDIFMSENPPKNGFASK</sequence>
<dbReference type="WBParaSite" id="ACRNAN_Path_1350.g5306.t1">
    <property type="protein sequence ID" value="ACRNAN_Path_1350.g5306.t1"/>
    <property type="gene ID" value="ACRNAN_Path_1350.g5306"/>
</dbReference>